<reference evidence="1 2" key="1">
    <citation type="submission" date="2023-09" db="EMBL/GenBank/DDBJ databases">
        <title>Pyrofollis japonicus gen. nov. sp. nov., a novel member of the family Pyrodictiaceae isolated from the Iheya North hydrothermal field.</title>
        <authorList>
            <person name="Miyazaki U."/>
            <person name="Sanari M."/>
            <person name="Tame A."/>
            <person name="Kitajima M."/>
            <person name="Okamoto A."/>
            <person name="Sawayama S."/>
            <person name="Miyazaki J."/>
            <person name="Takai K."/>
            <person name="Nakagawa S."/>
        </authorList>
    </citation>
    <scope>NUCLEOTIDE SEQUENCE [LARGE SCALE GENOMIC DNA]</scope>
    <source>
        <strain evidence="1 2">AV2</strain>
    </source>
</reference>
<evidence type="ECO:0000313" key="1">
    <source>
        <dbReference type="EMBL" id="BES81760.1"/>
    </source>
</evidence>
<gene>
    <name evidence="1" type="ORF">PABY_13270</name>
</gene>
<protein>
    <submittedName>
        <fullName evidence="1">Uncharacterized protein</fullName>
    </submittedName>
</protein>
<name>A0ABN6ZSW8_9CREN</name>
<proteinExistence type="predicted"/>
<dbReference type="EMBL" id="AP028907">
    <property type="protein sequence ID" value="BES81760.1"/>
    <property type="molecule type" value="Genomic_DNA"/>
</dbReference>
<dbReference type="Proteomes" id="UP001341135">
    <property type="component" value="Chromosome"/>
</dbReference>
<sequence length="144" mass="14974">MEPLPGRAGSPRLERLDKGTVLVLGEAGCIILLVLRGTVAAETNESTQLLEPGTVAAKPPGMRLAARAVAEAELLLLEAQACPAPGPTVYTPPYTVEAAPYTLAAGRSPQLEDPAHALLLAPVPRSDGSHVWLVVEYEDPGPPA</sequence>
<dbReference type="Gene3D" id="2.60.120.10">
    <property type="entry name" value="Jelly Rolls"/>
    <property type="match status" value="1"/>
</dbReference>
<dbReference type="SUPFAM" id="SSF51182">
    <property type="entry name" value="RmlC-like cupins"/>
    <property type="match status" value="1"/>
</dbReference>
<organism evidence="1 2">
    <name type="scientific">Pyrodictium abyssi</name>
    <dbReference type="NCBI Taxonomy" id="54256"/>
    <lineage>
        <taxon>Archaea</taxon>
        <taxon>Thermoproteota</taxon>
        <taxon>Thermoprotei</taxon>
        <taxon>Desulfurococcales</taxon>
        <taxon>Pyrodictiaceae</taxon>
        <taxon>Pyrodictium</taxon>
    </lineage>
</organism>
<dbReference type="RefSeq" id="WP_338248457.1">
    <property type="nucleotide sequence ID" value="NZ_AP028907.1"/>
</dbReference>
<keyword evidence="2" id="KW-1185">Reference proteome</keyword>
<dbReference type="GeneID" id="89289343"/>
<accession>A0ABN6ZSW8</accession>
<evidence type="ECO:0000313" key="2">
    <source>
        <dbReference type="Proteomes" id="UP001341135"/>
    </source>
</evidence>
<dbReference type="InterPro" id="IPR014710">
    <property type="entry name" value="RmlC-like_jellyroll"/>
</dbReference>
<dbReference type="InterPro" id="IPR011051">
    <property type="entry name" value="RmlC_Cupin_sf"/>
</dbReference>